<protein>
    <submittedName>
        <fullName evidence="1">Uncharacterized protein</fullName>
    </submittedName>
</protein>
<sequence length="237" mass="27154">MKAAGNVTRLFHEGAEISSELADQMMIELGGFILYMIDRHLEKQSPRVHKFLYEHDIPKDKIDILALNLALAEHFSRGEVGHAKRYMKLYGKKGPHQTFTTSWLRECERALPKFYYVADPLDGDVIRVLDLESKTYRFVYVNDSEAEKAQKGALLAGMLIPLGKGLHTTFFDFYHFEYVEDILAVIAKASYQDHKQHSSPYEAFFLALSETLQMDRHFLGIDLSSPIKQPNIAPIPF</sequence>
<proteinExistence type="predicted"/>
<evidence type="ECO:0000313" key="1">
    <source>
        <dbReference type="EMBL" id="MBA2176202.1"/>
    </source>
</evidence>
<reference evidence="1 2" key="1">
    <citation type="journal article" date="2004" name="Extremophiles">
        <title>Halobacillus locisalis sp. nov., a halophilic bacterium isolated from a marine solar saltern of the Yellow Sea in Korea.</title>
        <authorList>
            <person name="Yoon J.H."/>
            <person name="Kang K.H."/>
            <person name="Oh T.K."/>
            <person name="Park Y.H."/>
        </authorList>
    </citation>
    <scope>NUCLEOTIDE SEQUENCE [LARGE SCALE GENOMIC DNA]</scope>
    <source>
        <strain evidence="1 2">KCTC 3788</strain>
    </source>
</reference>
<gene>
    <name evidence="1" type="ORF">H0266_14995</name>
</gene>
<comment type="caution">
    <text evidence="1">The sequence shown here is derived from an EMBL/GenBank/DDBJ whole genome shotgun (WGS) entry which is preliminary data.</text>
</comment>
<name>A0A838CVM6_9BACI</name>
<dbReference type="EMBL" id="JACEFG010000003">
    <property type="protein sequence ID" value="MBA2176202.1"/>
    <property type="molecule type" value="Genomic_DNA"/>
</dbReference>
<accession>A0A838CVM6</accession>
<keyword evidence="2" id="KW-1185">Reference proteome</keyword>
<dbReference type="AlphaFoldDB" id="A0A838CVM6"/>
<evidence type="ECO:0000313" key="2">
    <source>
        <dbReference type="Proteomes" id="UP000571017"/>
    </source>
</evidence>
<organism evidence="1 2">
    <name type="scientific">Halobacillus locisalis</name>
    <dbReference type="NCBI Taxonomy" id="220753"/>
    <lineage>
        <taxon>Bacteria</taxon>
        <taxon>Bacillati</taxon>
        <taxon>Bacillota</taxon>
        <taxon>Bacilli</taxon>
        <taxon>Bacillales</taxon>
        <taxon>Bacillaceae</taxon>
        <taxon>Halobacillus</taxon>
    </lineage>
</organism>
<dbReference type="Proteomes" id="UP000571017">
    <property type="component" value="Unassembled WGS sequence"/>
</dbReference>
<dbReference type="RefSeq" id="WP_181473234.1">
    <property type="nucleotide sequence ID" value="NZ_JACEFG010000003.1"/>
</dbReference>